<evidence type="ECO:0000256" key="1">
    <source>
        <dbReference type="SAM" id="Phobius"/>
    </source>
</evidence>
<feature type="domain" description="EamA" evidence="2">
    <location>
        <begin position="23"/>
        <end position="156"/>
    </location>
</feature>
<reference evidence="3" key="1">
    <citation type="submission" date="2022-07" db="EMBL/GenBank/DDBJ databases">
        <title>Ectorhizobium quercum gen.nov., sp. nov.</title>
        <authorList>
            <person name="Ma T."/>
            <person name="Li Y."/>
        </authorList>
    </citation>
    <scope>NUCLEOTIDE SEQUENCE</scope>
    <source>
        <strain evidence="3">BDR2-2</strain>
    </source>
</reference>
<feature type="transmembrane region" description="Helical" evidence="1">
    <location>
        <begin position="222"/>
        <end position="241"/>
    </location>
</feature>
<feature type="transmembrane region" description="Helical" evidence="1">
    <location>
        <begin position="278"/>
        <end position="296"/>
    </location>
</feature>
<evidence type="ECO:0000313" key="3">
    <source>
        <dbReference type="EMBL" id="MCX8999403.1"/>
    </source>
</evidence>
<dbReference type="RefSeq" id="WP_306412891.1">
    <property type="nucleotide sequence ID" value="NZ_JANFPI010000007.1"/>
</dbReference>
<dbReference type="SUPFAM" id="SSF103481">
    <property type="entry name" value="Multidrug resistance efflux transporter EmrE"/>
    <property type="match status" value="2"/>
</dbReference>
<feature type="transmembrane region" description="Helical" evidence="1">
    <location>
        <begin position="112"/>
        <end position="133"/>
    </location>
</feature>
<organism evidence="3 4">
    <name type="scientific">Ectorhizobium quercum</name>
    <dbReference type="NCBI Taxonomy" id="2965071"/>
    <lineage>
        <taxon>Bacteria</taxon>
        <taxon>Pseudomonadati</taxon>
        <taxon>Pseudomonadota</taxon>
        <taxon>Alphaproteobacteria</taxon>
        <taxon>Hyphomicrobiales</taxon>
        <taxon>Rhizobiaceae</taxon>
        <taxon>Ectorhizobium</taxon>
    </lineage>
</organism>
<feature type="transmembrane region" description="Helical" evidence="1">
    <location>
        <begin position="196"/>
        <end position="216"/>
    </location>
</feature>
<dbReference type="InterPro" id="IPR000620">
    <property type="entry name" value="EamA_dom"/>
</dbReference>
<feature type="transmembrane region" description="Helical" evidence="1">
    <location>
        <begin position="51"/>
        <end position="69"/>
    </location>
</feature>
<dbReference type="EMBL" id="JANFPI010000007">
    <property type="protein sequence ID" value="MCX8999403.1"/>
    <property type="molecule type" value="Genomic_DNA"/>
</dbReference>
<evidence type="ECO:0000313" key="4">
    <source>
        <dbReference type="Proteomes" id="UP001208771"/>
    </source>
</evidence>
<proteinExistence type="predicted"/>
<dbReference type="Proteomes" id="UP001208771">
    <property type="component" value="Unassembled WGS sequence"/>
</dbReference>
<comment type="caution">
    <text evidence="3">The sequence shown here is derived from an EMBL/GenBank/DDBJ whole genome shotgun (WGS) entry which is preliminary data.</text>
</comment>
<dbReference type="InterPro" id="IPR037185">
    <property type="entry name" value="EmrE-like"/>
</dbReference>
<dbReference type="PANTHER" id="PTHR22911">
    <property type="entry name" value="ACYL-MALONYL CONDENSING ENZYME-RELATED"/>
    <property type="match status" value="1"/>
</dbReference>
<sequence>MSNDPVKPAPAPVEDQGSDQTTRGVLLGFASFAAFCFSDASVKLIEGALPPYESAFFGAVFALCVLPFLMRPGDRWTDIFATRNRPLWLLRFVSYPMGVIGSVTAFTHLPMAEAFCLIFLQPAFVTVMSVLFLKEKVGVKRWGAVVVGFIGVLIVLRPGFRELSIGHLGAIFAGLGGAVSVITFRAADAEEKKVSLFGAGILGGIVISGAVMIPSFEPPTSAEWAMLASYGLLAAGANLLLMSAAQHAPAAYIGPTQYSQMVWAILLGYLVFGDAIDTPTLAGIVLIVASGLLTLIRERQRGTSLPPPVAVSHHHAALALTPDEPEPEPAPEEAHS</sequence>
<evidence type="ECO:0000259" key="2">
    <source>
        <dbReference type="Pfam" id="PF00892"/>
    </source>
</evidence>
<keyword evidence="1" id="KW-1133">Transmembrane helix</keyword>
<feature type="domain" description="EamA" evidence="2">
    <location>
        <begin position="168"/>
        <end position="295"/>
    </location>
</feature>
<gene>
    <name evidence="3" type="ORF">NOF55_20045</name>
</gene>
<protein>
    <submittedName>
        <fullName evidence="3">DMT family transporter</fullName>
    </submittedName>
</protein>
<dbReference type="GO" id="GO:0016020">
    <property type="term" value="C:membrane"/>
    <property type="evidence" value="ECO:0007669"/>
    <property type="project" value="InterPro"/>
</dbReference>
<feature type="transmembrane region" description="Helical" evidence="1">
    <location>
        <begin position="142"/>
        <end position="160"/>
    </location>
</feature>
<feature type="transmembrane region" description="Helical" evidence="1">
    <location>
        <begin position="89"/>
        <end position="106"/>
    </location>
</feature>
<keyword evidence="1" id="KW-0472">Membrane</keyword>
<dbReference type="PANTHER" id="PTHR22911:SF135">
    <property type="entry name" value="BLR4310 PROTEIN"/>
    <property type="match status" value="1"/>
</dbReference>
<dbReference type="Gene3D" id="1.10.3730.20">
    <property type="match status" value="1"/>
</dbReference>
<keyword evidence="1" id="KW-0812">Transmembrane</keyword>
<feature type="transmembrane region" description="Helical" evidence="1">
    <location>
        <begin position="253"/>
        <end position="272"/>
    </location>
</feature>
<dbReference type="Pfam" id="PF00892">
    <property type="entry name" value="EamA"/>
    <property type="match status" value="2"/>
</dbReference>
<feature type="transmembrane region" description="Helical" evidence="1">
    <location>
        <begin position="166"/>
        <end position="184"/>
    </location>
</feature>
<dbReference type="AlphaFoldDB" id="A0AAE3N251"/>
<keyword evidence="4" id="KW-1185">Reference proteome</keyword>
<name>A0AAE3N251_9HYPH</name>
<accession>A0AAE3N251</accession>